<dbReference type="Proteomes" id="UP001148786">
    <property type="component" value="Unassembled WGS sequence"/>
</dbReference>
<organism evidence="3 4">
    <name type="scientific">Agrocybe chaxingu</name>
    <dbReference type="NCBI Taxonomy" id="84603"/>
    <lineage>
        <taxon>Eukaryota</taxon>
        <taxon>Fungi</taxon>
        <taxon>Dikarya</taxon>
        <taxon>Basidiomycota</taxon>
        <taxon>Agaricomycotina</taxon>
        <taxon>Agaricomycetes</taxon>
        <taxon>Agaricomycetidae</taxon>
        <taxon>Agaricales</taxon>
        <taxon>Agaricineae</taxon>
        <taxon>Strophariaceae</taxon>
        <taxon>Agrocybe</taxon>
    </lineage>
</organism>
<evidence type="ECO:0000313" key="4">
    <source>
        <dbReference type="Proteomes" id="UP001148786"/>
    </source>
</evidence>
<protein>
    <submittedName>
        <fullName evidence="3">Uncharacterized protein</fullName>
    </submittedName>
</protein>
<dbReference type="EMBL" id="JANKHO010003487">
    <property type="protein sequence ID" value="KAJ3483148.1"/>
    <property type="molecule type" value="Genomic_DNA"/>
</dbReference>
<reference evidence="3" key="1">
    <citation type="submission" date="2022-07" db="EMBL/GenBank/DDBJ databases">
        <title>Genome Sequence of Agrocybe chaxingu.</title>
        <authorList>
            <person name="Buettner E."/>
        </authorList>
    </citation>
    <scope>NUCLEOTIDE SEQUENCE</scope>
    <source>
        <strain evidence="3">MP-N11</strain>
    </source>
</reference>
<feature type="coiled-coil region" evidence="1">
    <location>
        <begin position="85"/>
        <end position="126"/>
    </location>
</feature>
<evidence type="ECO:0000313" key="3">
    <source>
        <dbReference type="EMBL" id="KAJ3483148.1"/>
    </source>
</evidence>
<sequence length="302" mass="33490">MLFQALNSTSLGQQKDGNDGVSVVSRLASQLAETITGCDKHLEELLRINDHIAQVNRLIDLHWSSALAIALRKLNGSYSRRVKDVQTAKERITQLEAELEDAWHEAEKMAKELDDYEQAIEADDTEAVIETAEIVPVPKSPIQANTSLPPLNRRNSIPMTPTLMAVSPIPSQTPPSTTPLSPLSPIQTSFVFPPPVHLKAKEAEAPEDVPDTVSIRSGRNTQPSKIGKQSKAEYACAQAQRGEHPWWTPTYTLRRPTTRARATFPILGFYLDPDRLWECAAGNEQSRAKCSRYRCLRGCSSP</sequence>
<feature type="region of interest" description="Disordered" evidence="2">
    <location>
        <begin position="202"/>
        <end position="230"/>
    </location>
</feature>
<name>A0A9W8MNT8_9AGAR</name>
<evidence type="ECO:0000256" key="2">
    <source>
        <dbReference type="SAM" id="MobiDB-lite"/>
    </source>
</evidence>
<proteinExistence type="predicted"/>
<comment type="caution">
    <text evidence="3">The sequence shown here is derived from an EMBL/GenBank/DDBJ whole genome shotgun (WGS) entry which is preliminary data.</text>
</comment>
<feature type="compositionally biased region" description="Polar residues" evidence="2">
    <location>
        <begin position="214"/>
        <end position="224"/>
    </location>
</feature>
<keyword evidence="4" id="KW-1185">Reference proteome</keyword>
<dbReference type="AlphaFoldDB" id="A0A9W8MNT8"/>
<dbReference type="OrthoDB" id="3271284at2759"/>
<accession>A0A9W8MNT8</accession>
<evidence type="ECO:0000256" key="1">
    <source>
        <dbReference type="SAM" id="Coils"/>
    </source>
</evidence>
<keyword evidence="1" id="KW-0175">Coiled coil</keyword>
<gene>
    <name evidence="3" type="ORF">NLJ89_g12087</name>
</gene>